<accession>A0AAD4QRF1</accession>
<dbReference type="EMBL" id="JAKKPZ010000790">
    <property type="protein sequence ID" value="KAI1692275.1"/>
    <property type="molecule type" value="Genomic_DNA"/>
</dbReference>
<reference evidence="1" key="1">
    <citation type="submission" date="2022-01" db="EMBL/GenBank/DDBJ databases">
        <title>Genome Sequence Resource for Two Populations of Ditylenchus destructor, the Migratory Endoparasitic Phytonematode.</title>
        <authorList>
            <person name="Zhang H."/>
            <person name="Lin R."/>
            <person name="Xie B."/>
        </authorList>
    </citation>
    <scope>NUCLEOTIDE SEQUENCE</scope>
    <source>
        <strain evidence="1">BazhouSP</strain>
    </source>
</reference>
<comment type="caution">
    <text evidence="1">The sequence shown here is derived from an EMBL/GenBank/DDBJ whole genome shotgun (WGS) entry which is preliminary data.</text>
</comment>
<evidence type="ECO:0000313" key="2">
    <source>
        <dbReference type="Proteomes" id="UP001201812"/>
    </source>
</evidence>
<protein>
    <submittedName>
        <fullName evidence="1">Uncharacterized protein</fullName>
    </submittedName>
</protein>
<proteinExistence type="predicted"/>
<name>A0AAD4QRF1_9BILA</name>
<gene>
    <name evidence="1" type="ORF">DdX_21343</name>
</gene>
<sequence>MRVIAEEIKQREEYEVYTSRRCFSVGPSFLVITDGPSQMGVEYLRTKALKGCTYFAVVDVSGQTRVCNTLAGQAVEEAVVVVMFPSSPFAEH</sequence>
<dbReference type="AlphaFoldDB" id="A0AAD4QRF1"/>
<evidence type="ECO:0000313" key="1">
    <source>
        <dbReference type="EMBL" id="KAI1692275.1"/>
    </source>
</evidence>
<dbReference type="Proteomes" id="UP001201812">
    <property type="component" value="Unassembled WGS sequence"/>
</dbReference>
<keyword evidence="2" id="KW-1185">Reference proteome</keyword>
<organism evidence="1 2">
    <name type="scientific">Ditylenchus destructor</name>
    <dbReference type="NCBI Taxonomy" id="166010"/>
    <lineage>
        <taxon>Eukaryota</taxon>
        <taxon>Metazoa</taxon>
        <taxon>Ecdysozoa</taxon>
        <taxon>Nematoda</taxon>
        <taxon>Chromadorea</taxon>
        <taxon>Rhabditida</taxon>
        <taxon>Tylenchina</taxon>
        <taxon>Tylenchomorpha</taxon>
        <taxon>Sphaerularioidea</taxon>
        <taxon>Anguinidae</taxon>
        <taxon>Anguininae</taxon>
        <taxon>Ditylenchus</taxon>
    </lineage>
</organism>